<feature type="domain" description="HTH psq-type" evidence="1">
    <location>
        <begin position="7"/>
        <end position="51"/>
    </location>
</feature>
<dbReference type="InterPro" id="IPR007889">
    <property type="entry name" value="HTH_Psq"/>
</dbReference>
<sequence>MPIYSQEDKINLALEAIRTTRARGGKLSIGRAATTYGVPKSTLHDRMNARPRRERTQDSRGFPLRLAGVEDMANLLLRACNEEPFALLRNIMAKYGIQEGDIYNFDETGFMMGVITASIVVTPRR</sequence>
<dbReference type="Gene3D" id="1.10.10.60">
    <property type="entry name" value="Homeodomain-like"/>
    <property type="match status" value="1"/>
</dbReference>
<reference evidence="2 3" key="1">
    <citation type="journal article" date="2020" name="Phytopathology">
        <title>Genome Sequence Resources of Colletotrichum truncatum, C. plurivorum, C. musicola, and C. sojae: Four Species Pathogenic to Soybean (Glycine max).</title>
        <authorList>
            <person name="Rogerio F."/>
            <person name="Boufleur T.R."/>
            <person name="Ciampi-Guillardi M."/>
            <person name="Sukno S.A."/>
            <person name="Thon M.R."/>
            <person name="Massola Junior N.S."/>
            <person name="Baroncelli R."/>
        </authorList>
    </citation>
    <scope>NUCLEOTIDE SEQUENCE [LARGE SCALE GENOMIC DNA]</scope>
    <source>
        <strain evidence="2 3">LFN0009</strain>
    </source>
</reference>
<organism evidence="2 3">
    <name type="scientific">Colletotrichum sojae</name>
    <dbReference type="NCBI Taxonomy" id="2175907"/>
    <lineage>
        <taxon>Eukaryota</taxon>
        <taxon>Fungi</taxon>
        <taxon>Dikarya</taxon>
        <taxon>Ascomycota</taxon>
        <taxon>Pezizomycotina</taxon>
        <taxon>Sordariomycetes</taxon>
        <taxon>Hypocreomycetidae</taxon>
        <taxon>Glomerellales</taxon>
        <taxon>Glomerellaceae</taxon>
        <taxon>Colletotrichum</taxon>
        <taxon>Colletotrichum orchidearum species complex</taxon>
    </lineage>
</organism>
<dbReference type="InterPro" id="IPR009057">
    <property type="entry name" value="Homeodomain-like_sf"/>
</dbReference>
<comment type="caution">
    <text evidence="2">The sequence shown here is derived from an EMBL/GenBank/DDBJ whole genome shotgun (WGS) entry which is preliminary data.</text>
</comment>
<accession>A0A8H6IQZ6</accession>
<evidence type="ECO:0000313" key="2">
    <source>
        <dbReference type="EMBL" id="KAF6791711.1"/>
    </source>
</evidence>
<keyword evidence="3" id="KW-1185">Reference proteome</keyword>
<dbReference type="AlphaFoldDB" id="A0A8H6IQZ6"/>
<gene>
    <name evidence="2" type="ORF">CSOJ01_14287</name>
</gene>
<name>A0A8H6IQZ6_9PEZI</name>
<evidence type="ECO:0000313" key="3">
    <source>
        <dbReference type="Proteomes" id="UP000652219"/>
    </source>
</evidence>
<dbReference type="GO" id="GO:0003677">
    <property type="term" value="F:DNA binding"/>
    <property type="evidence" value="ECO:0007669"/>
    <property type="project" value="InterPro"/>
</dbReference>
<evidence type="ECO:0000259" key="1">
    <source>
        <dbReference type="Pfam" id="PF05225"/>
    </source>
</evidence>
<dbReference type="SUPFAM" id="SSF46689">
    <property type="entry name" value="Homeodomain-like"/>
    <property type="match status" value="1"/>
</dbReference>
<dbReference type="Pfam" id="PF05225">
    <property type="entry name" value="HTH_psq"/>
    <property type="match status" value="1"/>
</dbReference>
<dbReference type="EMBL" id="WIGN01000470">
    <property type="protein sequence ID" value="KAF6791711.1"/>
    <property type="molecule type" value="Genomic_DNA"/>
</dbReference>
<protein>
    <submittedName>
        <fullName evidence="2">Transposase</fullName>
    </submittedName>
</protein>
<dbReference type="Proteomes" id="UP000652219">
    <property type="component" value="Unassembled WGS sequence"/>
</dbReference>
<proteinExistence type="predicted"/>